<evidence type="ECO:0000313" key="3">
    <source>
        <dbReference type="Proteomes" id="UP000000555"/>
    </source>
</evidence>
<evidence type="ECO:0000313" key="2">
    <source>
        <dbReference type="EMBL" id="AAM24224.1"/>
    </source>
</evidence>
<dbReference type="Proteomes" id="UP000000555">
    <property type="component" value="Chromosome"/>
</dbReference>
<dbReference type="STRING" id="273068.TTE0969"/>
<feature type="transmembrane region" description="Helical" evidence="1">
    <location>
        <begin position="96"/>
        <end position="116"/>
    </location>
</feature>
<keyword evidence="1" id="KW-0472">Membrane</keyword>
<keyword evidence="1" id="KW-0812">Transmembrane</keyword>
<dbReference type="NCBIfam" id="TIGR02876">
    <property type="entry name" value="spore_yqfD"/>
    <property type="match status" value="1"/>
</dbReference>
<evidence type="ECO:0000256" key="1">
    <source>
        <dbReference type="SAM" id="Phobius"/>
    </source>
</evidence>
<dbReference type="HOGENOM" id="CLU_050521_1_0_9"/>
<dbReference type="InterPro" id="IPR010690">
    <property type="entry name" value="YqfD"/>
</dbReference>
<dbReference type="Pfam" id="PF06898">
    <property type="entry name" value="YqfD"/>
    <property type="match status" value="1"/>
</dbReference>
<keyword evidence="1" id="KW-1133">Transmembrane helix</keyword>
<dbReference type="AlphaFoldDB" id="Q8RB55"/>
<proteinExistence type="predicted"/>
<gene>
    <name evidence="2" type="ordered locus">TTE0969</name>
</gene>
<reference evidence="2 3" key="1">
    <citation type="journal article" date="2002" name="Genome Res.">
        <title>A complete sequence of the T. tengcongensis genome.</title>
        <authorList>
            <person name="Bao Q."/>
            <person name="Tian Y."/>
            <person name="Li W."/>
            <person name="Xu Z."/>
            <person name="Xuan Z."/>
            <person name="Hu S."/>
            <person name="Dong W."/>
            <person name="Yang J."/>
            <person name="Chen Y."/>
            <person name="Xue Y."/>
            <person name="Xu Y."/>
            <person name="Lai X."/>
            <person name="Huang L."/>
            <person name="Dong X."/>
            <person name="Ma Y."/>
            <person name="Ling L."/>
            <person name="Tan H."/>
            <person name="Chen R."/>
            <person name="Wang J."/>
            <person name="Yu J."/>
            <person name="Yang H."/>
        </authorList>
    </citation>
    <scope>NUCLEOTIDE SEQUENCE [LARGE SCALE GENOMIC DNA]</scope>
    <source>
        <strain evidence="3">DSM 15242 / JCM 11007 / NBRC 100824 / MB4</strain>
    </source>
</reference>
<accession>Q8RB55</accession>
<organism evidence="2 3">
    <name type="scientific">Caldanaerobacter subterraneus subsp. tengcongensis (strain DSM 15242 / JCM 11007 / NBRC 100824 / MB4)</name>
    <name type="common">Thermoanaerobacter tengcongensis</name>
    <dbReference type="NCBI Taxonomy" id="273068"/>
    <lineage>
        <taxon>Bacteria</taxon>
        <taxon>Bacillati</taxon>
        <taxon>Bacillota</taxon>
        <taxon>Clostridia</taxon>
        <taxon>Thermoanaerobacterales</taxon>
        <taxon>Thermoanaerobacteraceae</taxon>
        <taxon>Caldanaerobacter</taxon>
    </lineage>
</organism>
<name>Q8RB55_CALS4</name>
<keyword evidence="3" id="KW-1185">Reference proteome</keyword>
<dbReference type="PIRSF" id="PIRSF029895">
    <property type="entry name" value="SpoIV"/>
    <property type="match status" value="1"/>
</dbReference>
<dbReference type="EMBL" id="AE008691">
    <property type="protein sequence ID" value="AAM24224.1"/>
    <property type="molecule type" value="Genomic_DNA"/>
</dbReference>
<dbReference type="KEGG" id="tte:TTE0969"/>
<dbReference type="eggNOG" id="COG0561">
    <property type="taxonomic scope" value="Bacteria"/>
</dbReference>
<protein>
    <submittedName>
        <fullName evidence="2">Stage IV sporulation protein</fullName>
    </submittedName>
</protein>
<sequence length="404" mass="45866">MRGIGLVSIKLWNFLRGYVIIKVEGLAIEKFLNLVMVNEVYIWDVERKNYTTLTAKVSTKAFKEVLQYAKKTGCSVFIVSKNGLPFVIFRLRKRKGIVLGFLLSVLLVYLFSTFIWEIDVKTVNGLKEEEVAKKLSEMGLKSGVSKFKIDINKLEKEFLLNNEEVAWIGINVRGTKAFVKVVGKTKPQKVLSKEEPCNIIAKRDGIIYKMTVLEGEAVKKVGDTVKTGDILISGIIEKPGLDTMFVHADGEVLARTWYEISVEEELKRTRWVKTGEKIVATKIIIGSNTITFTSRKIEFEKFKKEEKNLIPYEAPFKIVKEVYYEVKPEVETVPIKEAKEKGRKKALEELEKVISPGGKVVNKKEKYEVIDGRILRVTVMAEVLEDIGVKEKISYTGGEGKKID</sequence>